<evidence type="ECO:0000313" key="3">
    <source>
        <dbReference type="Proteomes" id="UP000640052"/>
    </source>
</evidence>
<dbReference type="Pfam" id="PF10720">
    <property type="entry name" value="DUF2515"/>
    <property type="match status" value="1"/>
</dbReference>
<proteinExistence type="predicted"/>
<evidence type="ECO:0000313" key="2">
    <source>
        <dbReference type="EMBL" id="GIH23292.1"/>
    </source>
</evidence>
<dbReference type="RefSeq" id="WP_204040103.1">
    <property type="nucleotide sequence ID" value="NZ_BOOA01000009.1"/>
</dbReference>
<keyword evidence="3" id="KW-1185">Reference proteome</keyword>
<organism evidence="2 3">
    <name type="scientific">Acrocarpospora phusangensis</name>
    <dbReference type="NCBI Taxonomy" id="1070424"/>
    <lineage>
        <taxon>Bacteria</taxon>
        <taxon>Bacillati</taxon>
        <taxon>Actinomycetota</taxon>
        <taxon>Actinomycetes</taxon>
        <taxon>Streptosporangiales</taxon>
        <taxon>Streptosporangiaceae</taxon>
        <taxon>Acrocarpospora</taxon>
    </lineage>
</organism>
<sequence>MPAEPRDSWGMPYELVRRDGAPDTVAGWKAVTDGLLTSQCCAFHRNLEISSRYAWLYTLQPACFKWAGMAAIASHHVRLALFPLRLDADRTGYVDIPRSLARRRLLLTQDVNTIRETNNGIFDDIFWVHLAYATADDGMARLRTLLRPEHHYAPVLAGFETIDRGRRILEDETASADARRSAADLIWDGNIQLLEHEQRTLVQPHFDNLSCAFARLVSLGAATSFEVHGLRREVVYFTSFYLYSVTRAIPHALRAQPWPRITRYDDRWHWLVTSVVPRFRRFDADPRLSDTSMQRILTTAHALASTPCVPPQTETPHRTPRTQAPRRPFGLPLPRQSRRR</sequence>
<dbReference type="Proteomes" id="UP000640052">
    <property type="component" value="Unassembled WGS sequence"/>
</dbReference>
<comment type="caution">
    <text evidence="2">The sequence shown here is derived from an EMBL/GenBank/DDBJ whole genome shotgun (WGS) entry which is preliminary data.</text>
</comment>
<protein>
    <submittedName>
        <fullName evidence="2">Uncharacterized protein</fullName>
    </submittedName>
</protein>
<dbReference type="InterPro" id="IPR019658">
    <property type="entry name" value="DUF2515"/>
</dbReference>
<dbReference type="AlphaFoldDB" id="A0A919QBG8"/>
<feature type="region of interest" description="Disordered" evidence="1">
    <location>
        <begin position="304"/>
        <end position="340"/>
    </location>
</feature>
<dbReference type="EMBL" id="BOOA01000009">
    <property type="protein sequence ID" value="GIH23292.1"/>
    <property type="molecule type" value="Genomic_DNA"/>
</dbReference>
<reference evidence="2" key="1">
    <citation type="submission" date="2021-01" db="EMBL/GenBank/DDBJ databases">
        <title>Whole genome shotgun sequence of Acrocarpospora phusangensis NBRC 108782.</title>
        <authorList>
            <person name="Komaki H."/>
            <person name="Tamura T."/>
        </authorList>
    </citation>
    <scope>NUCLEOTIDE SEQUENCE</scope>
    <source>
        <strain evidence="2">NBRC 108782</strain>
    </source>
</reference>
<gene>
    <name evidence="2" type="ORF">Aph01nite_16020</name>
</gene>
<name>A0A919QBG8_9ACTN</name>
<accession>A0A919QBG8</accession>
<evidence type="ECO:0000256" key="1">
    <source>
        <dbReference type="SAM" id="MobiDB-lite"/>
    </source>
</evidence>